<proteinExistence type="predicted"/>
<evidence type="ECO:0008006" key="3">
    <source>
        <dbReference type="Google" id="ProtNLM"/>
    </source>
</evidence>
<evidence type="ECO:0000313" key="2">
    <source>
        <dbReference type="Proteomes" id="UP000799428"/>
    </source>
</evidence>
<evidence type="ECO:0000313" key="1">
    <source>
        <dbReference type="EMBL" id="KAF2711824.1"/>
    </source>
</evidence>
<dbReference type="AlphaFoldDB" id="A0A6G1KG68"/>
<name>A0A6G1KG68_9PLEO</name>
<dbReference type="Proteomes" id="UP000799428">
    <property type="component" value="Unassembled WGS sequence"/>
</dbReference>
<protein>
    <recommendedName>
        <fullName evidence="3">DUF676 domain-containing protein</fullName>
    </recommendedName>
</protein>
<organism evidence="1 2">
    <name type="scientific">Pleomassaria siparia CBS 279.74</name>
    <dbReference type="NCBI Taxonomy" id="1314801"/>
    <lineage>
        <taxon>Eukaryota</taxon>
        <taxon>Fungi</taxon>
        <taxon>Dikarya</taxon>
        <taxon>Ascomycota</taxon>
        <taxon>Pezizomycotina</taxon>
        <taxon>Dothideomycetes</taxon>
        <taxon>Pleosporomycetidae</taxon>
        <taxon>Pleosporales</taxon>
        <taxon>Pleomassariaceae</taxon>
        <taxon>Pleomassaria</taxon>
    </lineage>
</organism>
<dbReference type="OrthoDB" id="10650363at2759"/>
<keyword evidence="2" id="KW-1185">Reference proteome</keyword>
<reference evidence="1" key="1">
    <citation type="journal article" date="2020" name="Stud. Mycol.">
        <title>101 Dothideomycetes genomes: a test case for predicting lifestyles and emergence of pathogens.</title>
        <authorList>
            <person name="Haridas S."/>
            <person name="Albert R."/>
            <person name="Binder M."/>
            <person name="Bloem J."/>
            <person name="Labutti K."/>
            <person name="Salamov A."/>
            <person name="Andreopoulos B."/>
            <person name="Baker S."/>
            <person name="Barry K."/>
            <person name="Bills G."/>
            <person name="Bluhm B."/>
            <person name="Cannon C."/>
            <person name="Castanera R."/>
            <person name="Culley D."/>
            <person name="Daum C."/>
            <person name="Ezra D."/>
            <person name="Gonzalez J."/>
            <person name="Henrissat B."/>
            <person name="Kuo A."/>
            <person name="Liang C."/>
            <person name="Lipzen A."/>
            <person name="Lutzoni F."/>
            <person name="Magnuson J."/>
            <person name="Mondo S."/>
            <person name="Nolan M."/>
            <person name="Ohm R."/>
            <person name="Pangilinan J."/>
            <person name="Park H.-J."/>
            <person name="Ramirez L."/>
            <person name="Alfaro M."/>
            <person name="Sun H."/>
            <person name="Tritt A."/>
            <person name="Yoshinaga Y."/>
            <person name="Zwiers L.-H."/>
            <person name="Turgeon B."/>
            <person name="Goodwin S."/>
            <person name="Spatafora J."/>
            <person name="Crous P."/>
            <person name="Grigoriev I."/>
        </authorList>
    </citation>
    <scope>NUCLEOTIDE SEQUENCE</scope>
    <source>
        <strain evidence="1">CBS 279.74</strain>
    </source>
</reference>
<gene>
    <name evidence="1" type="ORF">K504DRAFT_532352</name>
</gene>
<dbReference type="EMBL" id="MU005767">
    <property type="protein sequence ID" value="KAF2711824.1"/>
    <property type="molecule type" value="Genomic_DNA"/>
</dbReference>
<sequence length="407" mass="46812">MLEVHDIGLTRLYSDIHHLHSRPEDNPLYIWIAKCKLNVGNSAVSTVGTKTKLSFTQHAHDLMVPLNRVLDHPTTIILYTYSIGIVPAKRALRSSHIDSHPSLQKIPCLPNVIVFFGTPHHGSNVANLAEITTAILSLAGHDLRGHLATINKIVTILYPQLRRRTTCPRSRQGLCLYNPNYLIDEDHQSMDRYSTAQDTDYRQAISALRHYMSKLDKKTRHRTHAKAHEVSLCMGWMGLVEILTRWKQENEPGSVFWIHANSIDGFNANSTVPDENLDKRRFKMLSCVSRVDDEHVLFTIRYKRVAIYLAKDVVRLDQISNPEAPALLQSNLSEEYHVLQSSNAEIPIKKTLLHPSCHRTRYRIYPPNQQRHRSLPRTVLRIRGHKMQMLEKSVEDFEIFDHNSEMP</sequence>
<accession>A0A6G1KG68</accession>